<dbReference type="InterPro" id="IPR017767">
    <property type="entry name" value="PC-PLC"/>
</dbReference>
<evidence type="ECO:0000256" key="4">
    <source>
        <dbReference type="SAM" id="Coils"/>
    </source>
</evidence>
<dbReference type="NCBIfam" id="TIGR03396">
    <property type="entry name" value="PC_PLC"/>
    <property type="match status" value="1"/>
</dbReference>
<gene>
    <name evidence="6" type="ORF">ACFPT7_04300</name>
</gene>
<keyword evidence="3" id="KW-0378">Hydrolase</keyword>
<comment type="caution">
    <text evidence="6">The sequence shown here is derived from an EMBL/GenBank/DDBJ whole genome shotgun (WGS) entry which is preliminary data.</text>
</comment>
<feature type="domain" description="Bacterial phospholipase C C-terminal" evidence="5">
    <location>
        <begin position="737"/>
        <end position="818"/>
    </location>
</feature>
<dbReference type="InterPro" id="IPR006311">
    <property type="entry name" value="TAT_signal"/>
</dbReference>
<reference evidence="7" key="1">
    <citation type="journal article" date="2019" name="Int. J. Syst. Evol. Microbiol.">
        <title>The Global Catalogue of Microorganisms (GCM) 10K type strain sequencing project: providing services to taxonomists for standard genome sequencing and annotation.</title>
        <authorList>
            <consortium name="The Broad Institute Genomics Platform"/>
            <consortium name="The Broad Institute Genome Sequencing Center for Infectious Disease"/>
            <person name="Wu L."/>
            <person name="Ma J."/>
        </authorList>
    </citation>
    <scope>NUCLEOTIDE SEQUENCE [LARGE SCALE GENOMIC DNA]</scope>
    <source>
        <strain evidence="7">JCM 4087</strain>
    </source>
</reference>
<keyword evidence="4" id="KW-0175">Coiled coil</keyword>
<name>A0ABW1EAZ7_9BACT</name>
<dbReference type="RefSeq" id="WP_263333563.1">
    <property type="nucleotide sequence ID" value="NZ_JAGSYH010000002.1"/>
</dbReference>
<dbReference type="InterPro" id="IPR007312">
    <property type="entry name" value="Phosphoesterase"/>
</dbReference>
<dbReference type="PROSITE" id="PS51318">
    <property type="entry name" value="TAT"/>
    <property type="match status" value="1"/>
</dbReference>
<dbReference type="InterPro" id="IPR017850">
    <property type="entry name" value="Alkaline_phosphatase_core_sf"/>
</dbReference>
<dbReference type="Gene3D" id="3.40.720.10">
    <property type="entry name" value="Alkaline Phosphatase, subunit A"/>
    <property type="match status" value="2"/>
</dbReference>
<dbReference type="PANTHER" id="PTHR31956:SF1">
    <property type="entry name" value="NON-SPECIFIC PHOSPHOLIPASE C1"/>
    <property type="match status" value="1"/>
</dbReference>
<dbReference type="Proteomes" id="UP001596091">
    <property type="component" value="Unassembled WGS sequence"/>
</dbReference>
<comment type="similarity">
    <text evidence="1">Belongs to the bacterial phospholipase C family.</text>
</comment>
<sequence length="833" mass="93149">MRTRRDFLKLAAILTGTSGLSELLPESIQRAYAIEPAAGSTFLDAEHIVILMQENRSFDHTYGTLRGVRGFNDPRAMKLASGNSVFVQTDAAGNSYAPWRLDIKDTRITWMGSLPHSRESQVDAWNEGLHDGWLDAKRSGEKDYKHLPLTMGHYTREDLPFYYALADAFTVCDQNHCSVMTSTSPNRSYFWTGTIREEQKPDARAHIRNEQIDYGGMTWKTFPERLQEAGVSWKHYQNEVSRSPLTGDEDSWLSNYGDNVLECFSAYNAEACPGYAVAAQRWVEELSKDKSDVEAKIAAEKDPTAILALRNQLKELEKKKAELEASIANSGDARYAQLSDFDKALHRSAFVTNASDPHYHSLEELAYELDGKQETMKVPQGDVLYQFRKDVNEGKLPTVSWLTASEKFSDHPSAPWYGAWYVSEVMDILTKNPEVWRKTIFILTYDENDGYFDHVPSFVAADPKRQETGGASAGVDTGLEYIYKNDELQMGVDANDARTGPIGMGFRVPLVIASPWSRGGWVNSQVFDHTSTLRFLEQFVEKKYGKSVHEENISSWRRTVAGDLTSVFRPNDPKEPQIDYLDRDKFVVSIEKARFKEIPSNFTKLTAAQIEEINHKPKQSKWLPQQEEGIRLACALPYELYADGNLSADGQKLELRLSAGDTVHGAQSAGAPFNVYLRNKTEPKMIAATYAVKAGDSLTPAYPLSGFAGERYAVEVHGPNGFYRSFAGDMKSPHLQVHSSYERTGNDLTGNLVIALRNTTDKPAHVEVLDSAYRQKPVSKKIEAGQEASVVLNLASGHGWYDAIVRVAESGQDIRLAGRVETGKASFSDPQMG</sequence>
<evidence type="ECO:0000256" key="1">
    <source>
        <dbReference type="ARBA" id="ARBA00009717"/>
    </source>
</evidence>
<feature type="coiled-coil region" evidence="4">
    <location>
        <begin position="306"/>
        <end position="333"/>
    </location>
</feature>
<dbReference type="InterPro" id="IPR008475">
    <property type="entry name" value="PLipase_C_C"/>
</dbReference>
<dbReference type="Pfam" id="PF04185">
    <property type="entry name" value="Phosphoesterase"/>
    <property type="match status" value="2"/>
</dbReference>
<accession>A0ABW1EAZ7</accession>
<protein>
    <recommendedName>
        <fullName evidence="2">phospholipase C</fullName>
        <ecNumber evidence="2">3.1.4.3</ecNumber>
    </recommendedName>
</protein>
<dbReference type="EMBL" id="JBHSPH010000001">
    <property type="protein sequence ID" value="MFC5861502.1"/>
    <property type="molecule type" value="Genomic_DNA"/>
</dbReference>
<dbReference type="Pfam" id="PF05506">
    <property type="entry name" value="PLipase_C_C"/>
    <property type="match status" value="2"/>
</dbReference>
<proteinExistence type="inferred from homology"/>
<feature type="domain" description="Bacterial phospholipase C C-terminal" evidence="5">
    <location>
        <begin position="633"/>
        <end position="729"/>
    </location>
</feature>
<dbReference type="EC" id="3.1.4.3" evidence="2"/>
<organism evidence="6 7">
    <name type="scientific">Acidicapsa dinghuensis</name>
    <dbReference type="NCBI Taxonomy" id="2218256"/>
    <lineage>
        <taxon>Bacteria</taxon>
        <taxon>Pseudomonadati</taxon>
        <taxon>Acidobacteriota</taxon>
        <taxon>Terriglobia</taxon>
        <taxon>Terriglobales</taxon>
        <taxon>Acidobacteriaceae</taxon>
        <taxon>Acidicapsa</taxon>
    </lineage>
</organism>
<evidence type="ECO:0000256" key="2">
    <source>
        <dbReference type="ARBA" id="ARBA00012018"/>
    </source>
</evidence>
<evidence type="ECO:0000259" key="5">
    <source>
        <dbReference type="Pfam" id="PF05506"/>
    </source>
</evidence>
<dbReference type="PANTHER" id="PTHR31956">
    <property type="entry name" value="NON-SPECIFIC PHOSPHOLIPASE C4-RELATED"/>
    <property type="match status" value="1"/>
</dbReference>
<keyword evidence="7" id="KW-1185">Reference proteome</keyword>
<evidence type="ECO:0000313" key="6">
    <source>
        <dbReference type="EMBL" id="MFC5861502.1"/>
    </source>
</evidence>
<evidence type="ECO:0000256" key="3">
    <source>
        <dbReference type="ARBA" id="ARBA00022801"/>
    </source>
</evidence>
<evidence type="ECO:0000313" key="7">
    <source>
        <dbReference type="Proteomes" id="UP001596091"/>
    </source>
</evidence>